<feature type="region of interest" description="Disordered" evidence="1">
    <location>
        <begin position="135"/>
        <end position="162"/>
    </location>
</feature>
<dbReference type="EMBL" id="JACRSY010000014">
    <property type="protein sequence ID" value="MBC8579879.1"/>
    <property type="molecule type" value="Genomic_DNA"/>
</dbReference>
<proteinExistence type="predicted"/>
<dbReference type="AlphaFoldDB" id="A0A926IEF8"/>
<sequence>MYLNTLICLEENVTGYGKNGARATGHITITSPGIVKCYVQNLRQLPKEYTVYLISKDQNKAVRLGCINVCDGNKQVTWKVDLNNIKGTGLKGKDIDSAAVIVEGDSIGNTDTILIGYTQGKYLITSMLESALPKKSAPATSETEKCAPIPKPMPKVEHKKEVKVEPKVEPKEEIKVEPKVEYKKEIKVEPKVEPKEEIKVEPKVEPITEIVMPEGGPGPVIMPEPEDGPGPVIIPEPEGGPGPVIIPEPEGGPGPVIIPEPEGGLGPAIMPEPDPVIIPPKKECKCYVITPMKDEEGPGPVTMPEPEKCEPKPACEAKQKEKECHVMTPMKEESKPESTVTSDECECKTYVPISEDGDVTEIEILRGLQEAFARAANKEDLAKKVESIINESVSPIYVAPQMRPTNNRVDKEEEEYLSQIESVLKNIQNNIGEELKEKKTPLENETSAYKCDIARVRDIFNDSSPIEPFEEKDSHIEWVRISMAELISMPQFSYEWCTNPVITYCYHKFGFLILGRDKDIEQYYIGIPDMYDTKRNFILSIDKIEAFRGRTGDNLKPGDYGYWIVRI</sequence>
<evidence type="ECO:0000256" key="1">
    <source>
        <dbReference type="SAM" id="MobiDB-lite"/>
    </source>
</evidence>
<dbReference type="Pfam" id="PF19623">
    <property type="entry name" value="DUF6128"/>
    <property type="match status" value="1"/>
</dbReference>
<feature type="domain" description="DUF7922" evidence="3">
    <location>
        <begin position="1"/>
        <end position="135"/>
    </location>
</feature>
<dbReference type="InterPro" id="IPR057682">
    <property type="entry name" value="DUF7922"/>
</dbReference>
<dbReference type="Pfam" id="PF25538">
    <property type="entry name" value="DUF7922"/>
    <property type="match status" value="1"/>
</dbReference>
<name>A0A926IEF8_9FIRM</name>
<feature type="domain" description="DUF6128" evidence="2">
    <location>
        <begin position="479"/>
        <end position="565"/>
    </location>
</feature>
<dbReference type="RefSeq" id="WP_249332786.1">
    <property type="nucleotide sequence ID" value="NZ_JACRSY010000014.1"/>
</dbReference>
<comment type="caution">
    <text evidence="4">The sequence shown here is derived from an EMBL/GenBank/DDBJ whole genome shotgun (WGS) entry which is preliminary data.</text>
</comment>
<accession>A0A926IEF8</accession>
<evidence type="ECO:0000259" key="3">
    <source>
        <dbReference type="Pfam" id="PF25538"/>
    </source>
</evidence>
<reference evidence="4" key="1">
    <citation type="submission" date="2020-08" db="EMBL/GenBank/DDBJ databases">
        <title>Genome public.</title>
        <authorList>
            <person name="Liu C."/>
            <person name="Sun Q."/>
        </authorList>
    </citation>
    <scope>NUCLEOTIDE SEQUENCE</scope>
    <source>
        <strain evidence="4">NSJ-12</strain>
    </source>
</reference>
<evidence type="ECO:0000313" key="4">
    <source>
        <dbReference type="EMBL" id="MBC8579879.1"/>
    </source>
</evidence>
<keyword evidence="5" id="KW-1185">Reference proteome</keyword>
<evidence type="ECO:0000259" key="2">
    <source>
        <dbReference type="Pfam" id="PF19623"/>
    </source>
</evidence>
<dbReference type="Proteomes" id="UP000655830">
    <property type="component" value="Unassembled WGS sequence"/>
</dbReference>
<dbReference type="InterPro" id="IPR046131">
    <property type="entry name" value="DUF6128"/>
</dbReference>
<protein>
    <submittedName>
        <fullName evidence="4">Uncharacterized protein</fullName>
    </submittedName>
</protein>
<evidence type="ECO:0000313" key="5">
    <source>
        <dbReference type="Proteomes" id="UP000655830"/>
    </source>
</evidence>
<gene>
    <name evidence="4" type="ORF">H8718_10105</name>
</gene>
<organism evidence="4 5">
    <name type="scientific">Zhenhengia yiwuensis</name>
    <dbReference type="NCBI Taxonomy" id="2763666"/>
    <lineage>
        <taxon>Bacteria</taxon>
        <taxon>Bacillati</taxon>
        <taxon>Bacillota</taxon>
        <taxon>Clostridia</taxon>
        <taxon>Lachnospirales</taxon>
        <taxon>Lachnospiraceae</taxon>
        <taxon>Zhenhengia</taxon>
    </lineage>
</organism>